<dbReference type="InterPro" id="IPR010730">
    <property type="entry name" value="HET"/>
</dbReference>
<dbReference type="InterPro" id="IPR052895">
    <property type="entry name" value="HetReg/Transcr_Mod"/>
</dbReference>
<sequence>MDKSSTSSPVDYQHPPFKDKNSIRLLHLQPGRFDYDIHIKLSEVSISDPPPYEALSYAWDSPVKDTPVYCSGKVIWVTKNCVAALRRLRCRMKRRILWVDAICIDQTSMEERNHQVQLMGDVYSGASQVIIWLGELDDDSRFMMKFLIRYKVTTDWTPMKKLITFSSDDRLVRKLRVREKLLGIHPGDQKILDCILKRSWFERVWVVQEFALSRAAIFRLGDKTIDASWLFQALGSVFRPIKGYMYPAGLFRSTYFPPVIYSYLDLYSQIQAKSPLREDPNALKLLVCVRNLFATNPKDLMFGMYGLLQRFGVKVPPVEYSKSTEEIFTETTKATIQSHGESSIGPILMETGMSPRFPCLPSWVPDWSSKKAHRLSSPYGHAYAEPPKGTKGSKPSFDFLPGNLLSVTGIVSDVVSYSQPRPFSGENSAGAGNSKWSLIANREVGADEFLTFEVISSWIETISVMLPDHYSPTGQNLEQAFHNVLSFGYGQKAWPYRGFDDYAWLQSYLLGRSHIPADTSKQQAVSFNPNIKFQTALAQQLRCTVRDFHHNTAEYTAVSISSHKDADNYAAMGLDGIAAGDLVILVAGVAKPLIARRIGDNYRLLGPCYVHGMMEGEMWPEDESTLVNIVFELARDESYEDARYRVSNTCILLPSHTFCHGRLAIPSGPRV</sequence>
<organism evidence="2 3">
    <name type="scientific">Oculimacula yallundae</name>
    <dbReference type="NCBI Taxonomy" id="86028"/>
    <lineage>
        <taxon>Eukaryota</taxon>
        <taxon>Fungi</taxon>
        <taxon>Dikarya</taxon>
        <taxon>Ascomycota</taxon>
        <taxon>Pezizomycotina</taxon>
        <taxon>Leotiomycetes</taxon>
        <taxon>Helotiales</taxon>
        <taxon>Ploettnerulaceae</taxon>
        <taxon>Oculimacula</taxon>
    </lineage>
</organism>
<dbReference type="EMBL" id="JAZHXI010000004">
    <property type="protein sequence ID" value="KAL2072874.1"/>
    <property type="molecule type" value="Genomic_DNA"/>
</dbReference>
<feature type="domain" description="Heterokaryon incompatibility" evidence="1">
    <location>
        <begin position="52"/>
        <end position="209"/>
    </location>
</feature>
<accession>A0ABR4CUV6</accession>
<evidence type="ECO:0000259" key="1">
    <source>
        <dbReference type="Pfam" id="PF06985"/>
    </source>
</evidence>
<dbReference type="Proteomes" id="UP001595075">
    <property type="component" value="Unassembled WGS sequence"/>
</dbReference>
<keyword evidence="3" id="KW-1185">Reference proteome</keyword>
<protein>
    <recommendedName>
        <fullName evidence="1">Heterokaryon incompatibility domain-containing protein</fullName>
    </recommendedName>
</protein>
<dbReference type="PANTHER" id="PTHR24148">
    <property type="entry name" value="ANKYRIN REPEAT DOMAIN-CONTAINING PROTEIN 39 HOMOLOG-RELATED"/>
    <property type="match status" value="1"/>
</dbReference>
<evidence type="ECO:0000313" key="3">
    <source>
        <dbReference type="Proteomes" id="UP001595075"/>
    </source>
</evidence>
<evidence type="ECO:0000313" key="2">
    <source>
        <dbReference type="EMBL" id="KAL2072874.1"/>
    </source>
</evidence>
<gene>
    <name evidence="2" type="ORF">VTL71DRAFT_12217</name>
</gene>
<proteinExistence type="predicted"/>
<dbReference type="Pfam" id="PF06985">
    <property type="entry name" value="HET"/>
    <property type="match status" value="1"/>
</dbReference>
<name>A0ABR4CUV6_9HELO</name>
<dbReference type="PANTHER" id="PTHR24148:SF73">
    <property type="entry name" value="HET DOMAIN PROTEIN (AFU_ORTHOLOGUE AFUA_8G01020)"/>
    <property type="match status" value="1"/>
</dbReference>
<comment type="caution">
    <text evidence="2">The sequence shown here is derived from an EMBL/GenBank/DDBJ whole genome shotgun (WGS) entry which is preliminary data.</text>
</comment>
<reference evidence="2 3" key="1">
    <citation type="journal article" date="2024" name="Commun. Biol.">
        <title>Comparative genomic analysis of thermophilic fungi reveals convergent evolutionary adaptations and gene losses.</title>
        <authorList>
            <person name="Steindorff A.S."/>
            <person name="Aguilar-Pontes M.V."/>
            <person name="Robinson A.J."/>
            <person name="Andreopoulos B."/>
            <person name="LaButti K."/>
            <person name="Kuo A."/>
            <person name="Mondo S."/>
            <person name="Riley R."/>
            <person name="Otillar R."/>
            <person name="Haridas S."/>
            <person name="Lipzen A."/>
            <person name="Grimwood J."/>
            <person name="Schmutz J."/>
            <person name="Clum A."/>
            <person name="Reid I.D."/>
            <person name="Moisan M.C."/>
            <person name="Butler G."/>
            <person name="Nguyen T.T.M."/>
            <person name="Dewar K."/>
            <person name="Conant G."/>
            <person name="Drula E."/>
            <person name="Henrissat B."/>
            <person name="Hansel C."/>
            <person name="Singer S."/>
            <person name="Hutchinson M.I."/>
            <person name="de Vries R.P."/>
            <person name="Natvig D.O."/>
            <person name="Powell A.J."/>
            <person name="Tsang A."/>
            <person name="Grigoriev I.V."/>
        </authorList>
    </citation>
    <scope>NUCLEOTIDE SEQUENCE [LARGE SCALE GENOMIC DNA]</scope>
    <source>
        <strain evidence="2 3">CBS 494.80</strain>
    </source>
</reference>